<evidence type="ECO:0000313" key="2">
    <source>
        <dbReference type="Proteomes" id="UP000032568"/>
    </source>
</evidence>
<protein>
    <recommendedName>
        <fullName evidence="3">PBP domain-containing protein</fullName>
    </recommendedName>
</protein>
<keyword evidence="2" id="KW-1185">Reference proteome</keyword>
<dbReference type="EMBL" id="CP059735">
    <property type="protein sequence ID" value="WDE00042.1"/>
    <property type="molecule type" value="Genomic_DNA"/>
</dbReference>
<sequence>MKVKIKQWLRLAPFCCFLYFPYFEAHSVQVIVNSSVPQKQLSASHLRRIFTVRHRQWANDLPIKVFVLAKNNVTHKNFCLQKLEVFPYQLEKIWGKLLFSGLGEPPLVLTDEKQMIEMVRKTPGAIGYVDSLPQDSGVEIMTMESSDD</sequence>
<accession>A0AAF0C2F6</accession>
<evidence type="ECO:0008006" key="3">
    <source>
        <dbReference type="Google" id="ProtNLM"/>
    </source>
</evidence>
<reference evidence="1 2" key="2">
    <citation type="journal article" date="2022" name="Mar. Drugs">
        <title>Bioassay-Guided Fractionation Leads to the Detection of Cholic Acid Generated by the Rare Thalassomonas sp.</title>
        <authorList>
            <person name="Pheiffer F."/>
            <person name="Schneider Y.K."/>
            <person name="Hansen E.H."/>
            <person name="Andersen J.H."/>
            <person name="Isaksson J."/>
            <person name="Busche T."/>
            <person name="R C."/>
            <person name="Kalinowski J."/>
            <person name="Zyl L.V."/>
            <person name="Trindade M."/>
        </authorList>
    </citation>
    <scope>NUCLEOTIDE SEQUENCE [LARGE SCALE GENOMIC DNA]</scope>
    <source>
        <strain evidence="1 2">A5K-106</strain>
    </source>
</reference>
<dbReference type="KEGG" id="tact:SG35_005115"/>
<dbReference type="SUPFAM" id="SSF53850">
    <property type="entry name" value="Periplasmic binding protein-like II"/>
    <property type="match status" value="1"/>
</dbReference>
<evidence type="ECO:0000313" key="1">
    <source>
        <dbReference type="EMBL" id="WDE00042.1"/>
    </source>
</evidence>
<organism evidence="1 2">
    <name type="scientific">Thalassomonas actiniarum</name>
    <dbReference type="NCBI Taxonomy" id="485447"/>
    <lineage>
        <taxon>Bacteria</taxon>
        <taxon>Pseudomonadati</taxon>
        <taxon>Pseudomonadota</taxon>
        <taxon>Gammaproteobacteria</taxon>
        <taxon>Alteromonadales</taxon>
        <taxon>Colwelliaceae</taxon>
        <taxon>Thalassomonas</taxon>
    </lineage>
</organism>
<dbReference type="RefSeq" id="WP_044834727.1">
    <property type="nucleotide sequence ID" value="NZ_CP059735.1"/>
</dbReference>
<dbReference type="Gene3D" id="3.40.190.10">
    <property type="entry name" value="Periplasmic binding protein-like II"/>
    <property type="match status" value="1"/>
</dbReference>
<reference evidence="1 2" key="1">
    <citation type="journal article" date="2015" name="Genome Announc.">
        <title>Draft Genome Sequences of Marine Isolates of Thalassomonas viridans and Thalassomonas actiniarum.</title>
        <authorList>
            <person name="Olonade I."/>
            <person name="van Zyl L.J."/>
            <person name="Trindade M."/>
        </authorList>
    </citation>
    <scope>NUCLEOTIDE SEQUENCE [LARGE SCALE GENOMIC DNA]</scope>
    <source>
        <strain evidence="1 2">A5K-106</strain>
    </source>
</reference>
<gene>
    <name evidence="1" type="ORF">SG35_005115</name>
</gene>
<dbReference type="Proteomes" id="UP000032568">
    <property type="component" value="Chromosome"/>
</dbReference>
<proteinExistence type="predicted"/>
<dbReference type="AlphaFoldDB" id="A0AAF0C2F6"/>
<name>A0AAF0C2F6_9GAMM</name>